<dbReference type="NCBIfam" id="TIGR03302">
    <property type="entry name" value="OM_YfiO"/>
    <property type="match status" value="1"/>
</dbReference>
<keyword evidence="3" id="KW-0998">Cell outer membrane</keyword>
<name>A0ABW2ZIP6_9SPHI</name>
<keyword evidence="7" id="KW-1185">Reference proteome</keyword>
<accession>A0ABW2ZIP6</accession>
<comment type="caution">
    <text evidence="6">The sequence shown here is derived from an EMBL/GenBank/DDBJ whole genome shotgun (WGS) entry which is preliminary data.</text>
</comment>
<evidence type="ECO:0000313" key="7">
    <source>
        <dbReference type="Proteomes" id="UP001597073"/>
    </source>
</evidence>
<feature type="domain" description="Outer membrane lipoprotein BamD-like" evidence="5">
    <location>
        <begin position="35"/>
        <end position="210"/>
    </location>
</feature>
<dbReference type="InterPro" id="IPR039565">
    <property type="entry name" value="BamD-like"/>
</dbReference>
<sequence length="311" mass="36196">MFKKQLLIFSGVMFLLIVTLGSCKSKYEKLKASNDNAKKYQEAVKFYNKKDYTKALGLFEDLVTRYRGRAEAEDLFYYYAYTNYKLKDYTSARFHFKTFADTYPSSPRAEECRFIAAYCFYLDSPIYSLDQENTTKAIESLQLFINLYPKSDRVTEASKLIQNLRDKLEQKSYANAKLYLTIGDYQSAVIAFGNTLRDYPDTKYAEELEFLTIRAQYEFAKVSFERKQQERYDLAINYADQFIEKYPTSKFVSDANNYKKNSLQGIERAKRVLAEAAINSKAAEKLAKKDTTTNTGQPPSIKDRDNQKIPY</sequence>
<dbReference type="Proteomes" id="UP001597073">
    <property type="component" value="Unassembled WGS sequence"/>
</dbReference>
<organism evidence="6 7">
    <name type="scientific">Mucilaginibacter lutimaris</name>
    <dbReference type="NCBI Taxonomy" id="931629"/>
    <lineage>
        <taxon>Bacteria</taxon>
        <taxon>Pseudomonadati</taxon>
        <taxon>Bacteroidota</taxon>
        <taxon>Sphingobacteriia</taxon>
        <taxon>Sphingobacteriales</taxon>
        <taxon>Sphingobacteriaceae</taxon>
        <taxon>Mucilaginibacter</taxon>
    </lineage>
</organism>
<dbReference type="InterPro" id="IPR017689">
    <property type="entry name" value="BamD"/>
</dbReference>
<dbReference type="SUPFAM" id="SSF48452">
    <property type="entry name" value="TPR-like"/>
    <property type="match status" value="1"/>
</dbReference>
<dbReference type="Pfam" id="PF13174">
    <property type="entry name" value="TPR_6"/>
    <property type="match status" value="1"/>
</dbReference>
<proteinExistence type="predicted"/>
<evidence type="ECO:0000256" key="2">
    <source>
        <dbReference type="ARBA" id="ARBA00023136"/>
    </source>
</evidence>
<gene>
    <name evidence="6" type="ORF">ACFQZI_14675</name>
</gene>
<keyword evidence="2" id="KW-0472">Membrane</keyword>
<evidence type="ECO:0000256" key="3">
    <source>
        <dbReference type="ARBA" id="ARBA00023237"/>
    </source>
</evidence>
<evidence type="ECO:0000256" key="4">
    <source>
        <dbReference type="SAM" id="MobiDB-lite"/>
    </source>
</evidence>
<evidence type="ECO:0000256" key="1">
    <source>
        <dbReference type="ARBA" id="ARBA00022729"/>
    </source>
</evidence>
<dbReference type="PROSITE" id="PS51257">
    <property type="entry name" value="PROKAR_LIPOPROTEIN"/>
    <property type="match status" value="1"/>
</dbReference>
<feature type="compositionally biased region" description="Basic and acidic residues" evidence="4">
    <location>
        <begin position="301"/>
        <end position="311"/>
    </location>
</feature>
<feature type="region of interest" description="Disordered" evidence="4">
    <location>
        <begin position="284"/>
        <end position="311"/>
    </location>
</feature>
<dbReference type="RefSeq" id="WP_377143706.1">
    <property type="nucleotide sequence ID" value="NZ_JBHTIA010000009.1"/>
</dbReference>
<dbReference type="InterPro" id="IPR011990">
    <property type="entry name" value="TPR-like_helical_dom_sf"/>
</dbReference>
<dbReference type="Gene3D" id="1.25.40.10">
    <property type="entry name" value="Tetratricopeptide repeat domain"/>
    <property type="match status" value="1"/>
</dbReference>
<protein>
    <submittedName>
        <fullName evidence="6">Outer membrane protein assembly factor BamD</fullName>
    </submittedName>
</protein>
<keyword evidence="1" id="KW-0732">Signal</keyword>
<evidence type="ECO:0000313" key="6">
    <source>
        <dbReference type="EMBL" id="MFD0766105.1"/>
    </source>
</evidence>
<evidence type="ECO:0000259" key="5">
    <source>
        <dbReference type="Pfam" id="PF13525"/>
    </source>
</evidence>
<dbReference type="Pfam" id="PF13525">
    <property type="entry name" value="YfiO"/>
    <property type="match status" value="1"/>
</dbReference>
<dbReference type="EMBL" id="JBHTIA010000009">
    <property type="protein sequence ID" value="MFD0766105.1"/>
    <property type="molecule type" value="Genomic_DNA"/>
</dbReference>
<reference evidence="7" key="1">
    <citation type="journal article" date="2019" name="Int. J. Syst. Evol. Microbiol.">
        <title>The Global Catalogue of Microorganisms (GCM) 10K type strain sequencing project: providing services to taxonomists for standard genome sequencing and annotation.</title>
        <authorList>
            <consortium name="The Broad Institute Genomics Platform"/>
            <consortium name="The Broad Institute Genome Sequencing Center for Infectious Disease"/>
            <person name="Wu L."/>
            <person name="Ma J."/>
        </authorList>
    </citation>
    <scope>NUCLEOTIDE SEQUENCE [LARGE SCALE GENOMIC DNA]</scope>
    <source>
        <strain evidence="7">CCUG 60742</strain>
    </source>
</reference>
<dbReference type="InterPro" id="IPR019734">
    <property type="entry name" value="TPR_rpt"/>
</dbReference>